<dbReference type="InterPro" id="IPR032698">
    <property type="entry name" value="SirB1_N"/>
</dbReference>
<dbReference type="AlphaFoldDB" id="A0A7S0QU23"/>
<name>A0A7S0QU23_9CHLO</name>
<organism evidence="2">
    <name type="scientific">Pyramimonas obovata</name>
    <dbReference type="NCBI Taxonomy" id="1411642"/>
    <lineage>
        <taxon>Eukaryota</taxon>
        <taxon>Viridiplantae</taxon>
        <taxon>Chlorophyta</taxon>
        <taxon>Pyramimonadophyceae</taxon>
        <taxon>Pyramimonadales</taxon>
        <taxon>Pyramimonadaceae</taxon>
        <taxon>Pyramimonas</taxon>
        <taxon>Pyramimonas incertae sedis</taxon>
    </lineage>
</organism>
<sequence>MSMTMLRGTDSITFRSQSNVELCRPQRLHRRSVGEKTVPVLNLRSPSPRHSVSTSTRRTRTSAFSSYREFVPPESEAQALMESARCQFEDLVQRGDNLECLGKAALLIALEEEAAAMHTILLEGLSWGAAEDELELGSEMTWSLSRLDALASEAKAAFETACRRDWDTEAASPSDYPVTALESLNHVLFERHGYTRPNSHHNNSPDNSLLPKVLEQGSGSPLLLGVLYIEVARRMGLILEGAPLSEGPGSDYFVVWPQMHFGTCGMELVIDAYDKGQLWKKDEMMGLFDKENLEPAGQHEMLCSMLGSLRDAYWARAIGCQAEPNLMIPISLRDAAEGTWAWGRQYFFERALAAVEKQILVLRDEADLREAHMQRALLLYHAGKYDDAWVELGALQEALCTSEDKCAETEETLKLLVERVRLQLMADEQMWEVDMH</sequence>
<evidence type="ECO:0000313" key="2">
    <source>
        <dbReference type="EMBL" id="CAD8649630.1"/>
    </source>
</evidence>
<dbReference type="EMBL" id="HBFA01002332">
    <property type="protein sequence ID" value="CAD8649630.1"/>
    <property type="molecule type" value="Transcribed_RNA"/>
</dbReference>
<dbReference type="PANTHER" id="PTHR31350:SF30">
    <property type="entry name" value="TRANSGLUTAMINASE FAMILY PROTEIN"/>
    <property type="match status" value="1"/>
</dbReference>
<gene>
    <name evidence="2" type="ORF">POBO1169_LOCUS1145</name>
</gene>
<evidence type="ECO:0000259" key="1">
    <source>
        <dbReference type="Pfam" id="PF13369"/>
    </source>
</evidence>
<feature type="domain" description="Protein SirB1 N-terminal" evidence="1">
    <location>
        <begin position="144"/>
        <end position="291"/>
    </location>
</feature>
<dbReference type="PANTHER" id="PTHR31350">
    <property type="entry name" value="SI:DKEY-261L7.2"/>
    <property type="match status" value="1"/>
</dbReference>
<protein>
    <recommendedName>
        <fullName evidence="1">Protein SirB1 N-terminal domain-containing protein</fullName>
    </recommendedName>
</protein>
<reference evidence="2" key="1">
    <citation type="submission" date="2021-01" db="EMBL/GenBank/DDBJ databases">
        <authorList>
            <person name="Corre E."/>
            <person name="Pelletier E."/>
            <person name="Niang G."/>
            <person name="Scheremetjew M."/>
            <person name="Finn R."/>
            <person name="Kale V."/>
            <person name="Holt S."/>
            <person name="Cochrane G."/>
            <person name="Meng A."/>
            <person name="Brown T."/>
            <person name="Cohen L."/>
        </authorList>
    </citation>
    <scope>NUCLEOTIDE SEQUENCE</scope>
    <source>
        <strain evidence="2">CCMP722</strain>
    </source>
</reference>
<accession>A0A7S0QU23</accession>
<proteinExistence type="predicted"/>
<dbReference type="Pfam" id="PF13369">
    <property type="entry name" value="Transglut_core2"/>
    <property type="match status" value="1"/>
</dbReference>